<dbReference type="InterPro" id="IPR000477">
    <property type="entry name" value="RT_dom"/>
</dbReference>
<evidence type="ECO:0000256" key="1">
    <source>
        <dbReference type="SAM" id="MobiDB-lite"/>
    </source>
</evidence>
<dbReference type="AlphaFoldDB" id="A0A438DV48"/>
<protein>
    <submittedName>
        <fullName evidence="4">RNA-directed DNA polymerase-like</fullName>
    </submittedName>
</protein>
<dbReference type="Pfam" id="PF00078">
    <property type="entry name" value="RVT_1"/>
    <property type="match status" value="1"/>
</dbReference>
<keyword evidence="2" id="KW-0472">Membrane</keyword>
<sequence>MRRSLFKKILKLRYHCQVLTITIQGHSITIDYYVLPVVACQLVLGVQWLETLGPIKTNKHLTMTFKVGGVPHTFQGLKCVGIEALTDRIQQPTSLPPKQSHDHHIPLQPNAEPVSVHPYRYPYYQKTEIEKMTNEDWQFCVDYQALNNITIKNKYPIPVIDELLDEFHGAKSFFKLDLRAGCHQIRVQDEGILKMAFRTHEGRYGFIVIPFGLTNALAIFRSLMNDLFRPYL</sequence>
<organism evidence="4 5">
    <name type="scientific">Vitis vinifera</name>
    <name type="common">Grape</name>
    <dbReference type="NCBI Taxonomy" id="29760"/>
    <lineage>
        <taxon>Eukaryota</taxon>
        <taxon>Viridiplantae</taxon>
        <taxon>Streptophyta</taxon>
        <taxon>Embryophyta</taxon>
        <taxon>Tracheophyta</taxon>
        <taxon>Spermatophyta</taxon>
        <taxon>Magnoliopsida</taxon>
        <taxon>eudicotyledons</taxon>
        <taxon>Gunneridae</taxon>
        <taxon>Pentapetalae</taxon>
        <taxon>rosids</taxon>
        <taxon>Vitales</taxon>
        <taxon>Vitaceae</taxon>
        <taxon>Viteae</taxon>
        <taxon>Vitis</taxon>
    </lineage>
</organism>
<gene>
    <name evidence="4" type="primary">RRPO_67</name>
    <name evidence="4" type="ORF">CK203_096139</name>
</gene>
<keyword evidence="4" id="KW-0548">Nucleotidyltransferase</keyword>
<dbReference type="Proteomes" id="UP000288805">
    <property type="component" value="Unassembled WGS sequence"/>
</dbReference>
<dbReference type="InterPro" id="IPR043502">
    <property type="entry name" value="DNA/RNA_pol_sf"/>
</dbReference>
<dbReference type="PANTHER" id="PTHR24559">
    <property type="entry name" value="TRANSPOSON TY3-I GAG-POL POLYPROTEIN"/>
    <property type="match status" value="1"/>
</dbReference>
<keyword evidence="4" id="KW-0808">Transferase</keyword>
<proteinExistence type="predicted"/>
<evidence type="ECO:0000313" key="4">
    <source>
        <dbReference type="EMBL" id="RVW39385.1"/>
    </source>
</evidence>
<reference evidence="4 5" key="1">
    <citation type="journal article" date="2018" name="PLoS Genet.">
        <title>Population sequencing reveals clonal diversity and ancestral inbreeding in the grapevine cultivar Chardonnay.</title>
        <authorList>
            <person name="Roach M.J."/>
            <person name="Johnson D.L."/>
            <person name="Bohlmann J."/>
            <person name="van Vuuren H.J."/>
            <person name="Jones S.J."/>
            <person name="Pretorius I.S."/>
            <person name="Schmidt S.A."/>
            <person name="Borneman A.R."/>
        </authorList>
    </citation>
    <scope>NUCLEOTIDE SEQUENCE [LARGE SCALE GENOMIC DNA]</scope>
    <source>
        <strain evidence="5">cv. Chardonnay</strain>
        <tissue evidence="4">Leaf</tissue>
    </source>
</reference>
<comment type="caution">
    <text evidence="4">The sequence shown here is derived from an EMBL/GenBank/DDBJ whole genome shotgun (WGS) entry which is preliminary data.</text>
</comment>
<dbReference type="PANTHER" id="PTHR24559:SF450">
    <property type="entry name" value="RNA-DIRECTED DNA POLYMERASE HOMOLOG"/>
    <property type="match status" value="1"/>
</dbReference>
<dbReference type="Gene3D" id="3.10.10.10">
    <property type="entry name" value="HIV Type 1 Reverse Transcriptase, subunit A, domain 1"/>
    <property type="match status" value="1"/>
</dbReference>
<evidence type="ECO:0000259" key="3">
    <source>
        <dbReference type="Pfam" id="PF00078"/>
    </source>
</evidence>
<evidence type="ECO:0000313" key="5">
    <source>
        <dbReference type="Proteomes" id="UP000288805"/>
    </source>
</evidence>
<dbReference type="EMBL" id="QGNW01001487">
    <property type="protein sequence ID" value="RVW39385.1"/>
    <property type="molecule type" value="Genomic_DNA"/>
</dbReference>
<dbReference type="InterPro" id="IPR043128">
    <property type="entry name" value="Rev_trsase/Diguanyl_cyclase"/>
</dbReference>
<dbReference type="Gene3D" id="3.30.70.270">
    <property type="match status" value="1"/>
</dbReference>
<dbReference type="SUPFAM" id="SSF56672">
    <property type="entry name" value="DNA/RNA polymerases"/>
    <property type="match status" value="1"/>
</dbReference>
<feature type="transmembrane region" description="Helical" evidence="2">
    <location>
        <begin position="204"/>
        <end position="224"/>
    </location>
</feature>
<dbReference type="CDD" id="cd01647">
    <property type="entry name" value="RT_LTR"/>
    <property type="match status" value="1"/>
</dbReference>
<keyword evidence="4" id="KW-0695">RNA-directed DNA polymerase</keyword>
<feature type="domain" description="Reverse transcriptase" evidence="3">
    <location>
        <begin position="134"/>
        <end position="231"/>
    </location>
</feature>
<name>A0A438DV48_VITVI</name>
<dbReference type="GO" id="GO:0003964">
    <property type="term" value="F:RNA-directed DNA polymerase activity"/>
    <property type="evidence" value="ECO:0007669"/>
    <property type="project" value="UniProtKB-KW"/>
</dbReference>
<keyword evidence="2" id="KW-0812">Transmembrane</keyword>
<accession>A0A438DV48</accession>
<dbReference type="InterPro" id="IPR053134">
    <property type="entry name" value="RNA-dir_DNA_polymerase"/>
</dbReference>
<feature type="region of interest" description="Disordered" evidence="1">
    <location>
        <begin position="92"/>
        <end position="113"/>
    </location>
</feature>
<evidence type="ECO:0000256" key="2">
    <source>
        <dbReference type="SAM" id="Phobius"/>
    </source>
</evidence>
<keyword evidence="2" id="KW-1133">Transmembrane helix</keyword>